<dbReference type="InParanoid" id="E9FUR3"/>
<dbReference type="KEGG" id="dpx:DAPPUDRAFT_234166"/>
<accession>E9FUR3</accession>
<evidence type="ECO:0000313" key="1">
    <source>
        <dbReference type="EMBL" id="EFX88774.1"/>
    </source>
</evidence>
<name>E9FUR3_DAPPU</name>
<keyword evidence="2" id="KW-1185">Reference proteome</keyword>
<protein>
    <submittedName>
        <fullName evidence="1">Uncharacterized protein</fullName>
    </submittedName>
</protein>
<dbReference type="AlphaFoldDB" id="E9FUR3"/>
<dbReference type="Proteomes" id="UP000000305">
    <property type="component" value="Unassembled WGS sequence"/>
</dbReference>
<proteinExistence type="predicted"/>
<gene>
    <name evidence="1" type="ORF">DAPPUDRAFT_234166</name>
</gene>
<reference evidence="1 2" key="1">
    <citation type="journal article" date="2011" name="Science">
        <title>The ecoresponsive genome of Daphnia pulex.</title>
        <authorList>
            <person name="Colbourne J.K."/>
            <person name="Pfrender M.E."/>
            <person name="Gilbert D."/>
            <person name="Thomas W.K."/>
            <person name="Tucker A."/>
            <person name="Oakley T.H."/>
            <person name="Tokishita S."/>
            <person name="Aerts A."/>
            <person name="Arnold G.J."/>
            <person name="Basu M.K."/>
            <person name="Bauer D.J."/>
            <person name="Caceres C.E."/>
            <person name="Carmel L."/>
            <person name="Casola C."/>
            <person name="Choi J.H."/>
            <person name="Detter J.C."/>
            <person name="Dong Q."/>
            <person name="Dusheyko S."/>
            <person name="Eads B.D."/>
            <person name="Frohlich T."/>
            <person name="Geiler-Samerotte K.A."/>
            <person name="Gerlach D."/>
            <person name="Hatcher P."/>
            <person name="Jogdeo S."/>
            <person name="Krijgsveld J."/>
            <person name="Kriventseva E.V."/>
            <person name="Kultz D."/>
            <person name="Laforsch C."/>
            <person name="Lindquist E."/>
            <person name="Lopez J."/>
            <person name="Manak J.R."/>
            <person name="Muller J."/>
            <person name="Pangilinan J."/>
            <person name="Patwardhan R.P."/>
            <person name="Pitluck S."/>
            <person name="Pritham E.J."/>
            <person name="Rechtsteiner A."/>
            <person name="Rho M."/>
            <person name="Rogozin I.B."/>
            <person name="Sakarya O."/>
            <person name="Salamov A."/>
            <person name="Schaack S."/>
            <person name="Shapiro H."/>
            <person name="Shiga Y."/>
            <person name="Skalitzky C."/>
            <person name="Smith Z."/>
            <person name="Souvorov A."/>
            <person name="Sung W."/>
            <person name="Tang Z."/>
            <person name="Tsuchiya D."/>
            <person name="Tu H."/>
            <person name="Vos H."/>
            <person name="Wang M."/>
            <person name="Wolf Y.I."/>
            <person name="Yamagata H."/>
            <person name="Yamada T."/>
            <person name="Ye Y."/>
            <person name="Shaw J.R."/>
            <person name="Andrews J."/>
            <person name="Crease T.J."/>
            <person name="Tang H."/>
            <person name="Lucas S.M."/>
            <person name="Robertson H.M."/>
            <person name="Bork P."/>
            <person name="Koonin E.V."/>
            <person name="Zdobnov E.M."/>
            <person name="Grigoriev I.V."/>
            <person name="Lynch M."/>
            <person name="Boore J.L."/>
        </authorList>
    </citation>
    <scope>NUCLEOTIDE SEQUENCE [LARGE SCALE GENOMIC DNA]</scope>
</reference>
<sequence>MQTPCCLADLRPEPAIICNKKICKCWYCPVISNNLCIIAWVRQTSRLIEDTTDVDRVMYLFFSFL</sequence>
<organism evidence="1 2">
    <name type="scientific">Daphnia pulex</name>
    <name type="common">Water flea</name>
    <dbReference type="NCBI Taxonomy" id="6669"/>
    <lineage>
        <taxon>Eukaryota</taxon>
        <taxon>Metazoa</taxon>
        <taxon>Ecdysozoa</taxon>
        <taxon>Arthropoda</taxon>
        <taxon>Crustacea</taxon>
        <taxon>Branchiopoda</taxon>
        <taxon>Diplostraca</taxon>
        <taxon>Cladocera</taxon>
        <taxon>Anomopoda</taxon>
        <taxon>Daphniidae</taxon>
        <taxon>Daphnia</taxon>
    </lineage>
</organism>
<evidence type="ECO:0000313" key="2">
    <source>
        <dbReference type="Proteomes" id="UP000000305"/>
    </source>
</evidence>
<dbReference type="EMBL" id="GL732525">
    <property type="protein sequence ID" value="EFX88774.1"/>
    <property type="molecule type" value="Genomic_DNA"/>
</dbReference>
<dbReference type="HOGENOM" id="CLU_2851936_0_0_1"/>